<dbReference type="GO" id="GO:0008777">
    <property type="term" value="F:acetylornithine deacetylase activity"/>
    <property type="evidence" value="ECO:0007669"/>
    <property type="project" value="TreeGrafter"/>
</dbReference>
<feature type="active site" description="Proton acceptor" evidence="15">
    <location>
        <position position="134"/>
    </location>
</feature>
<keyword evidence="11 15" id="KW-0457">Lysine biosynthesis</keyword>
<dbReference type="InterPro" id="IPR050072">
    <property type="entry name" value="Peptidase_M20A"/>
</dbReference>
<feature type="binding site" evidence="15">
    <location>
        <position position="135"/>
    </location>
    <ligand>
        <name>Zn(2+)</name>
        <dbReference type="ChEBI" id="CHEBI:29105"/>
        <label>2</label>
    </ligand>
</feature>
<evidence type="ECO:0000259" key="16">
    <source>
        <dbReference type="Pfam" id="PF07687"/>
    </source>
</evidence>
<comment type="catalytic activity">
    <reaction evidence="14 15">
        <text>N-succinyl-(2S,6S)-2,6-diaminopimelate + H2O = (2S,6S)-2,6-diaminopimelate + succinate</text>
        <dbReference type="Rhea" id="RHEA:22608"/>
        <dbReference type="ChEBI" id="CHEBI:15377"/>
        <dbReference type="ChEBI" id="CHEBI:30031"/>
        <dbReference type="ChEBI" id="CHEBI:57609"/>
        <dbReference type="ChEBI" id="CHEBI:58087"/>
        <dbReference type="EC" id="3.5.1.18"/>
    </reaction>
</comment>
<dbReference type="InterPro" id="IPR002933">
    <property type="entry name" value="Peptidase_M20"/>
</dbReference>
<evidence type="ECO:0000313" key="17">
    <source>
        <dbReference type="EMBL" id="VCU71977.1"/>
    </source>
</evidence>
<dbReference type="SUPFAM" id="SSF53187">
    <property type="entry name" value="Zn-dependent exopeptidases"/>
    <property type="match status" value="1"/>
</dbReference>
<dbReference type="GO" id="GO:0019877">
    <property type="term" value="P:diaminopimelate biosynthetic process"/>
    <property type="evidence" value="ECO:0007669"/>
    <property type="project" value="UniProtKB-UniRule"/>
</dbReference>
<feature type="binding site" evidence="15">
    <location>
        <position position="67"/>
    </location>
    <ligand>
        <name>Zn(2+)</name>
        <dbReference type="ChEBI" id="CHEBI:29105"/>
        <label>1</label>
    </ligand>
</feature>
<dbReference type="GO" id="GO:0008270">
    <property type="term" value="F:zinc ion binding"/>
    <property type="evidence" value="ECO:0007669"/>
    <property type="project" value="UniProtKB-UniRule"/>
</dbReference>
<name>A0A3P4B6Q8_9BURK</name>
<dbReference type="UniPathway" id="UPA00034">
    <property type="reaction ID" value="UER00021"/>
</dbReference>
<dbReference type="Pfam" id="PF01546">
    <property type="entry name" value="Peptidase_M20"/>
    <property type="match status" value="1"/>
</dbReference>
<dbReference type="InterPro" id="IPR005941">
    <property type="entry name" value="DapE_proteobac"/>
</dbReference>
<evidence type="ECO:0000256" key="7">
    <source>
        <dbReference type="ARBA" id="ARBA00022723"/>
    </source>
</evidence>
<dbReference type="NCBIfam" id="NF009557">
    <property type="entry name" value="PRK13009.1"/>
    <property type="match status" value="1"/>
</dbReference>
<comment type="cofactor">
    <cofactor evidence="15">
        <name>Zn(2+)</name>
        <dbReference type="ChEBI" id="CHEBI:29105"/>
    </cofactor>
    <cofactor evidence="15">
        <name>Co(2+)</name>
        <dbReference type="ChEBI" id="CHEBI:48828"/>
    </cofactor>
    <text evidence="15">Binds 2 Zn(2+) or Co(2+) ions per subunit.</text>
</comment>
<keyword evidence="12 15" id="KW-0170">Cobalt</keyword>
<evidence type="ECO:0000256" key="8">
    <source>
        <dbReference type="ARBA" id="ARBA00022801"/>
    </source>
</evidence>
<dbReference type="NCBIfam" id="TIGR01246">
    <property type="entry name" value="dapE_proteo"/>
    <property type="match status" value="1"/>
</dbReference>
<keyword evidence="7 15" id="KW-0479">Metal-binding</keyword>
<dbReference type="GO" id="GO:0009089">
    <property type="term" value="P:lysine biosynthetic process via diaminopimelate"/>
    <property type="evidence" value="ECO:0007669"/>
    <property type="project" value="UniProtKB-UniRule"/>
</dbReference>
<dbReference type="FunFam" id="3.40.630.10:FF:000005">
    <property type="entry name" value="Succinyl-diaminopimelate desuccinylase"/>
    <property type="match status" value="1"/>
</dbReference>
<comment type="similarity">
    <text evidence="2 15">Belongs to the peptidase M20A family. DapE subfamily.</text>
</comment>
<evidence type="ECO:0000256" key="15">
    <source>
        <dbReference type="HAMAP-Rule" id="MF_01690"/>
    </source>
</evidence>
<dbReference type="InterPro" id="IPR001261">
    <property type="entry name" value="ArgE/DapE_CS"/>
</dbReference>
<feature type="binding site" evidence="15">
    <location>
        <position position="163"/>
    </location>
    <ligand>
        <name>Zn(2+)</name>
        <dbReference type="ChEBI" id="CHEBI:29105"/>
        <label>1</label>
    </ligand>
</feature>
<sequence length="381" mass="40788">MTDTVLSLAEELIRRPSVTPEDEGCQALLIERLGALGFTCETLAEGGVVNLWARRGNDGPLVVFAGHTDVVPTGPREHWNTDPFVPTIVDGRLYGRGAADMKSSIAAFVVAAEEFIAHNPDHRGSIGLLITSDEEGPAVHGTVKVCEQLVARGEKLDYCIVGEPTSTAQLGDTIKNGRRGSLSGRLVVKGIQGHVAYPEKARNPIHQAAPVLAEMAAAEWDRGNEYFPPTTFQISNFHSGTGASNVVPGEAVVDFNFRFSTASTVDTLKSRVQEILDRHGLEYALSWSLSGLPFLTPRGTLCSALGEAIAAEMGIEAELSTTGGTSDGRFIARICPQVVEFGPVNATIHQVNEHIAVDSLVPLKNIYRRTLHALLSLPPAP</sequence>
<feature type="binding site" evidence="15">
    <location>
        <position position="100"/>
    </location>
    <ligand>
        <name>Zn(2+)</name>
        <dbReference type="ChEBI" id="CHEBI:29105"/>
        <label>1</label>
    </ligand>
</feature>
<dbReference type="PROSITE" id="PS00759">
    <property type="entry name" value="ARGE_DAPE_CPG2_2"/>
    <property type="match status" value="1"/>
</dbReference>
<dbReference type="PANTHER" id="PTHR43808">
    <property type="entry name" value="ACETYLORNITHINE DEACETYLASE"/>
    <property type="match status" value="1"/>
</dbReference>
<dbReference type="InterPro" id="IPR036264">
    <property type="entry name" value="Bact_exopeptidase_dim_dom"/>
</dbReference>
<comment type="function">
    <text evidence="15">Catalyzes the hydrolysis of N-succinyl-L,L-diaminopimelic acid (SDAP), forming succinate and LL-2,6-diaminopimelate (DAP), an intermediate involved in the bacterial biosynthesis of lysine and meso-diaminopimelic acid, an essential component of bacterial cell walls.</text>
</comment>
<reference evidence="17 18" key="1">
    <citation type="submission" date="2018-10" db="EMBL/GenBank/DDBJ databases">
        <authorList>
            <person name="Criscuolo A."/>
        </authorList>
    </citation>
    <scope>NUCLEOTIDE SEQUENCE [LARGE SCALE GENOMIC DNA]</scope>
    <source>
        <strain evidence="17">DnA1</strain>
    </source>
</reference>
<dbReference type="GO" id="GO:0006526">
    <property type="term" value="P:L-arginine biosynthetic process"/>
    <property type="evidence" value="ECO:0007669"/>
    <property type="project" value="TreeGrafter"/>
</dbReference>
<keyword evidence="6 15" id="KW-0028">Amino-acid biosynthesis</keyword>
<dbReference type="Gene3D" id="3.40.630.10">
    <property type="entry name" value="Zn peptidases"/>
    <property type="match status" value="1"/>
</dbReference>
<keyword evidence="10 15" id="KW-0220">Diaminopimelate biosynthesis</keyword>
<evidence type="ECO:0000256" key="9">
    <source>
        <dbReference type="ARBA" id="ARBA00022833"/>
    </source>
</evidence>
<dbReference type="FunFam" id="3.30.70.360:FF:000011">
    <property type="entry name" value="Succinyl-diaminopimelate desuccinylase"/>
    <property type="match status" value="1"/>
</dbReference>
<dbReference type="GO" id="GO:0009014">
    <property type="term" value="F:succinyl-diaminopimelate desuccinylase activity"/>
    <property type="evidence" value="ECO:0007669"/>
    <property type="project" value="UniProtKB-UniRule"/>
</dbReference>
<evidence type="ECO:0000256" key="5">
    <source>
        <dbReference type="ARBA" id="ARBA00022391"/>
    </source>
</evidence>
<dbReference type="HAMAP" id="MF_01690">
    <property type="entry name" value="DapE"/>
    <property type="match status" value="1"/>
</dbReference>
<dbReference type="EMBL" id="UWPJ01000034">
    <property type="protein sequence ID" value="VCU71977.1"/>
    <property type="molecule type" value="Genomic_DNA"/>
</dbReference>
<dbReference type="InterPro" id="IPR011650">
    <property type="entry name" value="Peptidase_M20_dimer"/>
</dbReference>
<evidence type="ECO:0000256" key="14">
    <source>
        <dbReference type="ARBA" id="ARBA00051301"/>
    </source>
</evidence>
<evidence type="ECO:0000313" key="18">
    <source>
        <dbReference type="Proteomes" id="UP000277294"/>
    </source>
</evidence>
<evidence type="ECO:0000256" key="1">
    <source>
        <dbReference type="ARBA" id="ARBA00005130"/>
    </source>
</evidence>
<dbReference type="EC" id="3.5.1.18" evidence="4 15"/>
<dbReference type="Proteomes" id="UP000277294">
    <property type="component" value="Unassembled WGS sequence"/>
</dbReference>
<dbReference type="PANTHER" id="PTHR43808:SF31">
    <property type="entry name" value="N-ACETYL-L-CITRULLINE DEACETYLASE"/>
    <property type="match status" value="1"/>
</dbReference>
<dbReference type="CDD" id="cd03891">
    <property type="entry name" value="M20_DapE_proteobac"/>
    <property type="match status" value="1"/>
</dbReference>
<evidence type="ECO:0000256" key="11">
    <source>
        <dbReference type="ARBA" id="ARBA00023154"/>
    </source>
</evidence>
<feature type="binding site" evidence="15">
    <location>
        <position position="349"/>
    </location>
    <ligand>
        <name>Zn(2+)</name>
        <dbReference type="ChEBI" id="CHEBI:29105"/>
        <label>2</label>
    </ligand>
</feature>
<accession>A0A3P4B6Q8</accession>
<dbReference type="OrthoDB" id="9809784at2"/>
<evidence type="ECO:0000256" key="6">
    <source>
        <dbReference type="ARBA" id="ARBA00022605"/>
    </source>
</evidence>
<dbReference type="AlphaFoldDB" id="A0A3P4B6Q8"/>
<dbReference type="SUPFAM" id="SSF55031">
    <property type="entry name" value="Bacterial exopeptidase dimerisation domain"/>
    <property type="match status" value="1"/>
</dbReference>
<evidence type="ECO:0000256" key="12">
    <source>
        <dbReference type="ARBA" id="ARBA00023285"/>
    </source>
</evidence>
<feature type="domain" description="Peptidase M20 dimerisation" evidence="16">
    <location>
        <begin position="176"/>
        <end position="283"/>
    </location>
</feature>
<dbReference type="RefSeq" id="WP_124081571.1">
    <property type="nucleotide sequence ID" value="NZ_UWPJ01000034.1"/>
</dbReference>
<feature type="active site" evidence="15">
    <location>
        <position position="69"/>
    </location>
</feature>
<dbReference type="Gene3D" id="1.10.150.900">
    <property type="match status" value="1"/>
</dbReference>
<evidence type="ECO:0000256" key="10">
    <source>
        <dbReference type="ARBA" id="ARBA00022915"/>
    </source>
</evidence>
<proteinExistence type="inferred from homology"/>
<dbReference type="Pfam" id="PF07687">
    <property type="entry name" value="M20_dimer"/>
    <property type="match status" value="1"/>
</dbReference>
<comment type="pathway">
    <text evidence="1 15">Amino-acid biosynthesis; L-lysine biosynthesis via DAP pathway; LL-2,6-diaminopimelate from (S)-tetrahydrodipicolinate (succinylase route): step 3/3.</text>
</comment>
<evidence type="ECO:0000256" key="13">
    <source>
        <dbReference type="ARBA" id="ARBA00031891"/>
    </source>
</evidence>
<protein>
    <recommendedName>
        <fullName evidence="5 15">Succinyl-diaminopimelate desuccinylase</fullName>
        <shortName evidence="15">SDAP desuccinylase</shortName>
        <ecNumber evidence="4 15">3.5.1.18</ecNumber>
    </recommendedName>
    <alternativeName>
        <fullName evidence="13 15">N-succinyl-LL-2,6-diaminoheptanedioate amidohydrolase</fullName>
    </alternativeName>
</protein>
<dbReference type="GO" id="GO:0050897">
    <property type="term" value="F:cobalt ion binding"/>
    <property type="evidence" value="ECO:0007669"/>
    <property type="project" value="UniProtKB-UniRule"/>
</dbReference>
<gene>
    <name evidence="15 17" type="primary">dapE</name>
    <name evidence="17" type="ORF">PIGHUM_04069</name>
</gene>
<dbReference type="Gene3D" id="3.30.70.360">
    <property type="match status" value="1"/>
</dbReference>
<organism evidence="17 18">
    <name type="scientific">Pigmentiphaga humi</name>
    <dbReference type="NCBI Taxonomy" id="2478468"/>
    <lineage>
        <taxon>Bacteria</taxon>
        <taxon>Pseudomonadati</taxon>
        <taxon>Pseudomonadota</taxon>
        <taxon>Betaproteobacteria</taxon>
        <taxon>Burkholderiales</taxon>
        <taxon>Alcaligenaceae</taxon>
        <taxon>Pigmentiphaga</taxon>
    </lineage>
</organism>
<evidence type="ECO:0000256" key="2">
    <source>
        <dbReference type="ARBA" id="ARBA00006746"/>
    </source>
</evidence>
<keyword evidence="18" id="KW-1185">Reference proteome</keyword>
<feature type="binding site" evidence="15">
    <location>
        <position position="100"/>
    </location>
    <ligand>
        <name>Zn(2+)</name>
        <dbReference type="ChEBI" id="CHEBI:29105"/>
        <label>2</label>
    </ligand>
</feature>
<comment type="subunit">
    <text evidence="3 15">Homodimer.</text>
</comment>
<evidence type="ECO:0000256" key="4">
    <source>
        <dbReference type="ARBA" id="ARBA00011921"/>
    </source>
</evidence>
<keyword evidence="8 15" id="KW-0378">Hydrolase</keyword>
<keyword evidence="9 15" id="KW-0862">Zinc</keyword>
<evidence type="ECO:0000256" key="3">
    <source>
        <dbReference type="ARBA" id="ARBA00011738"/>
    </source>
</evidence>